<evidence type="ECO:0000256" key="3">
    <source>
        <dbReference type="ARBA" id="ARBA00022729"/>
    </source>
</evidence>
<evidence type="ECO:0000313" key="9">
    <source>
        <dbReference type="EMBL" id="MFC7243577.1"/>
    </source>
</evidence>
<evidence type="ECO:0000256" key="1">
    <source>
        <dbReference type="ARBA" id="ARBA00004613"/>
    </source>
</evidence>
<feature type="compositionally biased region" description="Low complexity" evidence="7">
    <location>
        <begin position="212"/>
        <end position="234"/>
    </location>
</feature>
<comment type="subcellular location">
    <subcellularLocation>
        <location evidence="1">Secreted</location>
    </subcellularLocation>
</comment>
<accession>A0ABW2GXX4</accession>
<feature type="region of interest" description="Disordered" evidence="7">
    <location>
        <begin position="198"/>
        <end position="245"/>
    </location>
</feature>
<keyword evidence="4 6" id="KW-0378">Hydrolase</keyword>
<keyword evidence="10" id="KW-1185">Reference proteome</keyword>
<keyword evidence="2" id="KW-0964">Secreted</keyword>
<gene>
    <name evidence="9" type="ORF">ACFQO7_13925</name>
</gene>
<dbReference type="NCBIfam" id="NF033679">
    <property type="entry name" value="DNRLRE_dom"/>
    <property type="match status" value="1"/>
</dbReference>
<feature type="active site" description="Nucleophile" evidence="6">
    <location>
        <position position="446"/>
    </location>
</feature>
<keyword evidence="5 6" id="KW-0326">Glycosidase</keyword>
<dbReference type="RefSeq" id="WP_376806748.1">
    <property type="nucleotide sequence ID" value="NZ_JBHTAC010000012.1"/>
</dbReference>
<evidence type="ECO:0000256" key="6">
    <source>
        <dbReference type="PROSITE-ProRule" id="PRU01100"/>
    </source>
</evidence>
<dbReference type="PROSITE" id="PS51764">
    <property type="entry name" value="GH26"/>
    <property type="match status" value="1"/>
</dbReference>
<feature type="domain" description="GH26" evidence="8">
    <location>
        <begin position="223"/>
        <end position="509"/>
    </location>
</feature>
<keyword evidence="3" id="KW-0732">Signal</keyword>
<reference evidence="10" key="1">
    <citation type="journal article" date="2019" name="Int. J. Syst. Evol. Microbiol.">
        <title>The Global Catalogue of Microorganisms (GCM) 10K type strain sequencing project: providing services to taxonomists for standard genome sequencing and annotation.</title>
        <authorList>
            <consortium name="The Broad Institute Genomics Platform"/>
            <consortium name="The Broad Institute Genome Sequencing Center for Infectious Disease"/>
            <person name="Wu L."/>
            <person name="Ma J."/>
        </authorList>
    </citation>
    <scope>NUCLEOTIDE SEQUENCE [LARGE SCALE GENOMIC DNA]</scope>
    <source>
        <strain evidence="10">CGMCC 1.9106</strain>
    </source>
</reference>
<evidence type="ECO:0000256" key="2">
    <source>
        <dbReference type="ARBA" id="ARBA00022525"/>
    </source>
</evidence>
<evidence type="ECO:0000256" key="7">
    <source>
        <dbReference type="SAM" id="MobiDB-lite"/>
    </source>
</evidence>
<dbReference type="InterPro" id="IPR017853">
    <property type="entry name" value="GH"/>
</dbReference>
<dbReference type="EMBL" id="JBHTAC010000012">
    <property type="protein sequence ID" value="MFC7243577.1"/>
    <property type="molecule type" value="Genomic_DNA"/>
</dbReference>
<name>A0ABW2GXX4_9ACTN</name>
<comment type="similarity">
    <text evidence="6">Belongs to the glycosyl hydrolase 26 family.</text>
</comment>
<evidence type="ECO:0000256" key="4">
    <source>
        <dbReference type="ARBA" id="ARBA00022801"/>
    </source>
</evidence>
<sequence>MIVAAVVAACVGVALIGVAIVFAKDSPPETTTQRIPVGEDGYVVREEPDTVFGGRDTLVSVARPDYYAVTYLKFQVATPAGFRVQSMSLQLQADAKPPASLQVRSVLSSDWSEKELSYATRPGLGEVLGGEPTVSASNLVSFDVSAAVPTPGQGPARYSFAVTNASDSETLTLFAGEHGAGAPALAVTFIEIQDTETLDGHQRGDGSGKPNPSGTASPGASVSPSVDPSASVTPGQPNPPGNIPAGRTLCGVGFIPKSGESYAQGVTRVDNLYGGLEAFRTFYTGAPAAWPGNAGKAGRTVVVSFKYNPKEILGGSRDSYLRNWFAQAPRDRDVYWVYYHEPEDNIEAGVFTAADYRAAWRRIAGLADAAGNPKLHATLVLMDWSVFPQSGRKWKDYYAGSDVIDVLGWDVYNFNFTNPKYPDAATMVNRVANISKAEGKPWGIAELGTAILPGDSSGTGRAAWLTAAGNASIKGGALWVTYFDVDFTRADWRLLDAPSQKAWRAFCDA</sequence>
<organism evidence="9 10">
    <name type="scientific">Catellatospora aurea</name>
    <dbReference type="NCBI Taxonomy" id="1337874"/>
    <lineage>
        <taxon>Bacteria</taxon>
        <taxon>Bacillati</taxon>
        <taxon>Actinomycetota</taxon>
        <taxon>Actinomycetes</taxon>
        <taxon>Micromonosporales</taxon>
        <taxon>Micromonosporaceae</taxon>
        <taxon>Catellatospora</taxon>
    </lineage>
</organism>
<proteinExistence type="inferred from homology"/>
<dbReference type="InterPro" id="IPR055372">
    <property type="entry name" value="CBM96"/>
</dbReference>
<evidence type="ECO:0000259" key="8">
    <source>
        <dbReference type="PROSITE" id="PS51764"/>
    </source>
</evidence>
<evidence type="ECO:0000256" key="5">
    <source>
        <dbReference type="ARBA" id="ARBA00023295"/>
    </source>
</evidence>
<protein>
    <submittedName>
        <fullName evidence="9">DNRLRE domain-containing protein</fullName>
    </submittedName>
</protein>
<dbReference type="Proteomes" id="UP001596392">
    <property type="component" value="Unassembled WGS sequence"/>
</dbReference>
<evidence type="ECO:0000313" key="10">
    <source>
        <dbReference type="Proteomes" id="UP001596392"/>
    </source>
</evidence>
<dbReference type="SUPFAM" id="SSF51445">
    <property type="entry name" value="(Trans)glycosidases"/>
    <property type="match status" value="1"/>
</dbReference>
<dbReference type="Pfam" id="PF24517">
    <property type="entry name" value="CBM96"/>
    <property type="match status" value="1"/>
</dbReference>
<dbReference type="InterPro" id="IPR022790">
    <property type="entry name" value="GH26_dom"/>
</dbReference>
<comment type="caution">
    <text evidence="9">The sequence shown here is derived from an EMBL/GenBank/DDBJ whole genome shotgun (WGS) entry which is preliminary data.</text>
</comment>
<feature type="active site" description="Proton donor" evidence="6">
    <location>
        <position position="341"/>
    </location>
</feature>
<dbReference type="Gene3D" id="3.20.20.80">
    <property type="entry name" value="Glycosidases"/>
    <property type="match status" value="1"/>
</dbReference>